<dbReference type="Pfam" id="PF21897">
    <property type="entry name" value="DUF6919"/>
    <property type="match status" value="1"/>
</dbReference>
<dbReference type="RefSeq" id="WP_184947281.1">
    <property type="nucleotide sequence ID" value="NZ_JACHJV010000004.1"/>
</dbReference>
<keyword evidence="3" id="KW-1185">Reference proteome</keyword>
<dbReference type="AlphaFoldDB" id="A0A7W7RC22"/>
<proteinExistence type="predicted"/>
<organism evidence="2 3">
    <name type="scientific">Kitasatospora kifunensis</name>
    <name type="common">Streptomyces kifunensis</name>
    <dbReference type="NCBI Taxonomy" id="58351"/>
    <lineage>
        <taxon>Bacteria</taxon>
        <taxon>Bacillati</taxon>
        <taxon>Actinomycetota</taxon>
        <taxon>Actinomycetes</taxon>
        <taxon>Kitasatosporales</taxon>
        <taxon>Streptomycetaceae</taxon>
        <taxon>Kitasatospora</taxon>
    </lineage>
</organism>
<gene>
    <name evidence="2" type="ORF">FHR34_008253</name>
</gene>
<dbReference type="InterPro" id="IPR054212">
    <property type="entry name" value="DUF6919"/>
</dbReference>
<sequence>MFKLRMSRADRRRWRSAASLAELGELTAQWLEGRIESRAGYAPGFGPDAETTEYPRLVEALAACNRRGFVTECSQPGLVEVGTDGNWWHQRAAVGGFTNDPAVLDTLRTVAKQHGLLIIEHRPVSTGGRTGPQGIVATERGGRPWTTFGNGLTVRDIRRIWRGAGRDAVAETEQAWQVTLADPRFGCHSSLFDVLLVAFADVPVCVRCYCTEANPCPGDCSWAPKTDTGDLCDACAAECAGEN</sequence>
<name>A0A7W7RC22_KITKI</name>
<protein>
    <recommendedName>
        <fullName evidence="1">DUF6919 domain-containing protein</fullName>
    </recommendedName>
</protein>
<feature type="domain" description="DUF6919" evidence="1">
    <location>
        <begin position="10"/>
        <end position="200"/>
    </location>
</feature>
<comment type="caution">
    <text evidence="2">The sequence shown here is derived from an EMBL/GenBank/DDBJ whole genome shotgun (WGS) entry which is preliminary data.</text>
</comment>
<dbReference type="EMBL" id="JACHJV010000004">
    <property type="protein sequence ID" value="MBB4929154.1"/>
    <property type="molecule type" value="Genomic_DNA"/>
</dbReference>
<accession>A0A7W7RC22</accession>
<evidence type="ECO:0000313" key="3">
    <source>
        <dbReference type="Proteomes" id="UP000540506"/>
    </source>
</evidence>
<evidence type="ECO:0000313" key="2">
    <source>
        <dbReference type="EMBL" id="MBB4929154.1"/>
    </source>
</evidence>
<dbReference type="Proteomes" id="UP000540506">
    <property type="component" value="Unassembled WGS sequence"/>
</dbReference>
<reference evidence="2 3" key="1">
    <citation type="submission" date="2020-08" db="EMBL/GenBank/DDBJ databases">
        <title>Sequencing the genomes of 1000 actinobacteria strains.</title>
        <authorList>
            <person name="Klenk H.-P."/>
        </authorList>
    </citation>
    <scope>NUCLEOTIDE SEQUENCE [LARGE SCALE GENOMIC DNA]</scope>
    <source>
        <strain evidence="2 3">DSM 41654</strain>
    </source>
</reference>
<evidence type="ECO:0000259" key="1">
    <source>
        <dbReference type="Pfam" id="PF21897"/>
    </source>
</evidence>